<feature type="active site" evidence="5">
    <location>
        <position position="282"/>
    </location>
</feature>
<evidence type="ECO:0000259" key="9">
    <source>
        <dbReference type="Pfam" id="PF00171"/>
    </source>
</evidence>
<accession>A0A6I8PGB7</accession>
<evidence type="ECO:0000256" key="1">
    <source>
        <dbReference type="ARBA" id="ARBA00009986"/>
    </source>
</evidence>
<dbReference type="InterPro" id="IPR016160">
    <property type="entry name" value="Ald_DH_CS_CYS"/>
</dbReference>
<keyword evidence="3" id="KW-0520">NAD</keyword>
<dbReference type="FunFam" id="3.40.605.10:FF:000004">
    <property type="entry name" value="Aldehyde dehydrogenase"/>
    <property type="match status" value="1"/>
</dbReference>
<evidence type="ECO:0000256" key="8">
    <source>
        <dbReference type="SAM" id="MobiDB-lite"/>
    </source>
</evidence>
<dbReference type="Ensembl" id="ENSOANT00000060450.1">
    <property type="protein sequence ID" value="ENSOANP00000053961.1"/>
    <property type="gene ID" value="ENSOANG00000050870.1"/>
</dbReference>
<dbReference type="InterPro" id="IPR015590">
    <property type="entry name" value="Aldehyde_DH_dom"/>
</dbReference>
<organism evidence="10 11">
    <name type="scientific">Ornithorhynchus anatinus</name>
    <name type="common">Duckbill platypus</name>
    <dbReference type="NCBI Taxonomy" id="9258"/>
    <lineage>
        <taxon>Eukaryota</taxon>
        <taxon>Metazoa</taxon>
        <taxon>Chordata</taxon>
        <taxon>Craniata</taxon>
        <taxon>Vertebrata</taxon>
        <taxon>Euteleostomi</taxon>
        <taxon>Mammalia</taxon>
        <taxon>Monotremata</taxon>
        <taxon>Ornithorhynchidae</taxon>
        <taxon>Ornithorhynchus</taxon>
    </lineage>
</organism>
<evidence type="ECO:0000256" key="6">
    <source>
        <dbReference type="PROSITE-ProRule" id="PRU10007"/>
    </source>
</evidence>
<dbReference type="GO" id="GO:0005737">
    <property type="term" value="C:cytoplasm"/>
    <property type="evidence" value="ECO:0000318"/>
    <property type="project" value="GO_Central"/>
</dbReference>
<dbReference type="Pfam" id="PF00171">
    <property type="entry name" value="Aldedh"/>
    <property type="match status" value="1"/>
</dbReference>
<dbReference type="AlphaFoldDB" id="A0A6I8PGB7"/>
<dbReference type="InterPro" id="IPR012394">
    <property type="entry name" value="Aldehyde_DH_NAD(P)"/>
</dbReference>
<dbReference type="Proteomes" id="UP000002279">
    <property type="component" value="Chromosome 3"/>
</dbReference>
<evidence type="ECO:0000313" key="10">
    <source>
        <dbReference type="Ensembl" id="ENSOANP00000053961.1"/>
    </source>
</evidence>
<reference evidence="10" key="2">
    <citation type="submission" date="2025-08" db="UniProtKB">
        <authorList>
            <consortium name="Ensembl"/>
        </authorList>
    </citation>
    <scope>IDENTIFICATION</scope>
    <source>
        <strain evidence="10">Glennie</strain>
    </source>
</reference>
<evidence type="ECO:0000256" key="3">
    <source>
        <dbReference type="ARBA" id="ARBA00023027"/>
    </source>
</evidence>
<reference evidence="10" key="3">
    <citation type="submission" date="2025-09" db="UniProtKB">
        <authorList>
            <consortium name="Ensembl"/>
        </authorList>
    </citation>
    <scope>IDENTIFICATION</scope>
    <source>
        <strain evidence="10">Glennie</strain>
    </source>
</reference>
<dbReference type="SUPFAM" id="SSF53720">
    <property type="entry name" value="ALDH-like"/>
    <property type="match status" value="1"/>
</dbReference>
<dbReference type="InterPro" id="IPR016163">
    <property type="entry name" value="Ald_DH_C"/>
</dbReference>
<comment type="similarity">
    <text evidence="1 4 7">Belongs to the aldehyde dehydrogenase family.</text>
</comment>
<dbReference type="GO" id="GO:0004029">
    <property type="term" value="F:aldehyde dehydrogenase (NAD+) activity"/>
    <property type="evidence" value="ECO:0000318"/>
    <property type="project" value="GO_Central"/>
</dbReference>
<feature type="domain" description="Aldehyde dehydrogenase" evidence="9">
    <location>
        <begin position="50"/>
        <end position="461"/>
    </location>
</feature>
<dbReference type="GeneTree" id="ENSGT00940000155904"/>
<evidence type="ECO:0000256" key="4">
    <source>
        <dbReference type="PIRNR" id="PIRNR036492"/>
    </source>
</evidence>
<keyword evidence="2 4" id="KW-0560">Oxidoreductase</keyword>
<dbReference type="PROSITE" id="PS00070">
    <property type="entry name" value="ALDEHYDE_DEHYDR_CYS"/>
    <property type="match status" value="1"/>
</dbReference>
<name>A0A6I8PGB7_ORNAN</name>
<dbReference type="PROSITE" id="PS00687">
    <property type="entry name" value="ALDEHYDE_DEHYDR_GLU"/>
    <property type="match status" value="1"/>
</dbReference>
<dbReference type="InParanoid" id="A0A6I8PGB7"/>
<dbReference type="FunCoup" id="A0A6I8PGB7">
    <property type="interactions" value="648"/>
</dbReference>
<dbReference type="InterPro" id="IPR016162">
    <property type="entry name" value="Ald_DH_N"/>
</dbReference>
<keyword evidence="11" id="KW-1185">Reference proteome</keyword>
<dbReference type="GO" id="GO:0006081">
    <property type="term" value="P:aldehyde metabolic process"/>
    <property type="evidence" value="ECO:0000318"/>
    <property type="project" value="GO_Central"/>
</dbReference>
<evidence type="ECO:0000256" key="2">
    <source>
        <dbReference type="ARBA" id="ARBA00023002"/>
    </source>
</evidence>
<feature type="compositionally biased region" description="Basic and acidic residues" evidence="8">
    <location>
        <begin position="17"/>
        <end position="32"/>
    </location>
</feature>
<dbReference type="InterPro" id="IPR016161">
    <property type="entry name" value="Ald_DH/histidinol_DH"/>
</dbReference>
<evidence type="ECO:0000256" key="7">
    <source>
        <dbReference type="RuleBase" id="RU003345"/>
    </source>
</evidence>
<gene>
    <name evidence="10" type="primary">LOC114810350</name>
</gene>
<evidence type="ECO:0000256" key="5">
    <source>
        <dbReference type="PIRSR" id="PIRSR036492-1"/>
    </source>
</evidence>
<dbReference type="Gene3D" id="3.40.605.10">
    <property type="entry name" value="Aldehyde Dehydrogenase, Chain A, domain 1"/>
    <property type="match status" value="1"/>
</dbReference>
<feature type="region of interest" description="Disordered" evidence="8">
    <location>
        <begin position="1"/>
        <end position="42"/>
    </location>
</feature>
<sequence>MAPSEGPGGRSVPAPDTFRHLEDPERADERTSRANGPRMDPRAETLQRLRDTFRSGRTRPRAFRASQLEGLSRFLRDHRDRLLGALADDLHKAPFEAELSELSICQTEINLALNNLRSWMQDQPVATNLATRLDTAFIRKEPFGLVLIVAPWNYPLNLAVVPLVGAIAAGNCVVLKPSELSRGVERVLAEVLPRYLDPSCFAVVLGGPQETALLLENKFDYIFFTGTVHAPPRAPPAAARHLTPVTLELGGKNPCYVDDAVDVQTVADRVAWARFFNAGQTCVAPDYVLCSADTRDRLLPALGAAVRRFYGDDPRRSPDLGRVVSPGHFRRLRALLDGGRVAIGGQTDEGERYVAPTVLVDVTEDQPVMREEIFGPILPILTVGGLDEAIAFINRQDKPLALYAFSNCSRVVRQVLDRTSSGGFCGNDGLMHMTLTSLPFGGVGNSGMGSYHGRFSFDTFSHHRGCLLRRAGLEKLNSLRYPPYAQCNLGLLLRTVEIQRRECCTLL</sequence>
<dbReference type="PIRSF" id="PIRSF036492">
    <property type="entry name" value="ALDH"/>
    <property type="match status" value="1"/>
</dbReference>
<dbReference type="GO" id="GO:0004028">
    <property type="term" value="F:3-chloroallyl aldehyde dehydrogenase activity"/>
    <property type="evidence" value="ECO:0000318"/>
    <property type="project" value="GO_Central"/>
</dbReference>
<dbReference type="InterPro" id="IPR029510">
    <property type="entry name" value="Ald_DH_CS_GLU"/>
</dbReference>
<feature type="active site" evidence="5 6">
    <location>
        <position position="248"/>
    </location>
</feature>
<protein>
    <recommendedName>
        <fullName evidence="4">Aldehyde dehydrogenase</fullName>
    </recommendedName>
</protein>
<evidence type="ECO:0000313" key="11">
    <source>
        <dbReference type="Proteomes" id="UP000002279"/>
    </source>
</evidence>
<reference evidence="10 11" key="1">
    <citation type="journal article" date="2008" name="Nature">
        <title>Genome analysis of the platypus reveals unique signatures of evolution.</title>
        <authorList>
            <person name="Warren W.C."/>
            <person name="Hillier L.W."/>
            <person name="Marshall Graves J.A."/>
            <person name="Birney E."/>
            <person name="Ponting C.P."/>
            <person name="Grutzner F."/>
            <person name="Belov K."/>
            <person name="Miller W."/>
            <person name="Clarke L."/>
            <person name="Chinwalla A.T."/>
            <person name="Yang S.P."/>
            <person name="Heger A."/>
            <person name="Locke D.P."/>
            <person name="Miethke P."/>
            <person name="Waters P.D."/>
            <person name="Veyrunes F."/>
            <person name="Fulton L."/>
            <person name="Fulton B."/>
            <person name="Graves T."/>
            <person name="Wallis J."/>
            <person name="Puente X.S."/>
            <person name="Lopez-Otin C."/>
            <person name="Ordonez G.R."/>
            <person name="Eichler E.E."/>
            <person name="Chen L."/>
            <person name="Cheng Z."/>
            <person name="Deakin J.E."/>
            <person name="Alsop A."/>
            <person name="Thompson K."/>
            <person name="Kirby P."/>
            <person name="Papenfuss A.T."/>
            <person name="Wakefield M.J."/>
            <person name="Olender T."/>
            <person name="Lancet D."/>
            <person name="Huttley G.A."/>
            <person name="Smit A.F."/>
            <person name="Pask A."/>
            <person name="Temple-Smith P."/>
            <person name="Batzer M.A."/>
            <person name="Walker J.A."/>
            <person name="Konkel M.K."/>
            <person name="Harris R.S."/>
            <person name="Whittington C.M."/>
            <person name="Wong E.S."/>
            <person name="Gemmell N.J."/>
            <person name="Buschiazzo E."/>
            <person name="Vargas Jentzsch I.M."/>
            <person name="Merkel A."/>
            <person name="Schmitz J."/>
            <person name="Zemann A."/>
            <person name="Churakov G."/>
            <person name="Kriegs J.O."/>
            <person name="Brosius J."/>
            <person name="Murchison E.P."/>
            <person name="Sachidanandam R."/>
            <person name="Smith C."/>
            <person name="Hannon G.J."/>
            <person name="Tsend-Ayush E."/>
            <person name="McMillan D."/>
            <person name="Attenborough R."/>
            <person name="Rens W."/>
            <person name="Ferguson-Smith M."/>
            <person name="Lefevre C.M."/>
            <person name="Sharp J.A."/>
            <person name="Nicholas K.R."/>
            <person name="Ray D.A."/>
            <person name="Kube M."/>
            <person name="Reinhardt R."/>
            <person name="Pringle T.H."/>
            <person name="Taylor J."/>
            <person name="Jones R.C."/>
            <person name="Nixon B."/>
            <person name="Dacheux J.L."/>
            <person name="Niwa H."/>
            <person name="Sekita Y."/>
            <person name="Huang X."/>
            <person name="Stark A."/>
            <person name="Kheradpour P."/>
            <person name="Kellis M."/>
            <person name="Flicek P."/>
            <person name="Chen Y."/>
            <person name="Webber C."/>
            <person name="Hardison R."/>
            <person name="Nelson J."/>
            <person name="Hallsworth-Pepin K."/>
            <person name="Delehaunty K."/>
            <person name="Markovic C."/>
            <person name="Minx P."/>
            <person name="Feng Y."/>
            <person name="Kremitzki C."/>
            <person name="Mitreva M."/>
            <person name="Glasscock J."/>
            <person name="Wylie T."/>
            <person name="Wohldmann P."/>
            <person name="Thiru P."/>
            <person name="Nhan M.N."/>
            <person name="Pohl C.S."/>
            <person name="Smith S.M."/>
            <person name="Hou S."/>
            <person name="Nefedov M."/>
            <person name="de Jong P.J."/>
            <person name="Renfree M.B."/>
            <person name="Mardis E.R."/>
            <person name="Wilson R.K."/>
        </authorList>
    </citation>
    <scope>NUCLEOTIDE SEQUENCE [LARGE SCALE GENOMIC DNA]</scope>
    <source>
        <strain evidence="10 11">Glennie</strain>
    </source>
</reference>
<dbReference type="PANTHER" id="PTHR43570">
    <property type="entry name" value="ALDEHYDE DEHYDROGENASE"/>
    <property type="match status" value="1"/>
</dbReference>
<dbReference type="Gene3D" id="3.40.309.10">
    <property type="entry name" value="Aldehyde Dehydrogenase, Chain A, domain 2"/>
    <property type="match status" value="1"/>
</dbReference>
<dbReference type="PANTHER" id="PTHR43570:SF2">
    <property type="entry name" value="ALDEHYDE DEHYDROGENASE FAMILY 3 MEMBER B1"/>
    <property type="match status" value="1"/>
</dbReference>
<dbReference type="FunFam" id="3.40.309.10:FF:000003">
    <property type="entry name" value="Aldehyde dehydrogenase"/>
    <property type="match status" value="1"/>
</dbReference>
<proteinExistence type="inferred from homology"/>
<dbReference type="Bgee" id="ENSOANG00000050870">
    <property type="expression patterns" value="Expressed in adult mammalian kidney and 7 other cell types or tissues"/>
</dbReference>
<dbReference type="OMA" id="MKDQKVP"/>